<evidence type="ECO:0000256" key="14">
    <source>
        <dbReference type="ARBA" id="ARBA00023180"/>
    </source>
</evidence>
<dbReference type="GO" id="GO:0015035">
    <property type="term" value="F:protein-disulfide reductase activity"/>
    <property type="evidence" value="ECO:0007669"/>
    <property type="project" value="InterPro"/>
</dbReference>
<name>A0A0W0D8Z0_CANGB</name>
<dbReference type="PIRSF" id="PIRSF017205">
    <property type="entry name" value="ERO1"/>
    <property type="match status" value="1"/>
</dbReference>
<comment type="similarity">
    <text evidence="3">Belongs to the EROs family.</text>
</comment>
<dbReference type="InterPro" id="IPR037192">
    <property type="entry name" value="ERO1-like_sf"/>
</dbReference>
<evidence type="ECO:0000256" key="3">
    <source>
        <dbReference type="ARBA" id="ARBA00008277"/>
    </source>
</evidence>
<feature type="active site" evidence="16">
    <location>
        <position position="361"/>
    </location>
</feature>
<feature type="binding site" evidence="17">
    <location>
        <position position="196"/>
    </location>
    <ligand>
        <name>FAD</name>
        <dbReference type="ChEBI" id="CHEBI:57692"/>
    </ligand>
</feature>
<keyword evidence="14" id="KW-0325">Glycoprotein</keyword>
<keyword evidence="6" id="KW-0285">Flavoprotein</keyword>
<evidence type="ECO:0000256" key="18">
    <source>
        <dbReference type="PIRSR" id="PIRSR017205-3"/>
    </source>
</evidence>
<feature type="chain" id="PRO_5009807383" evidence="20">
    <location>
        <begin position="19"/>
        <end position="627"/>
    </location>
</feature>
<comment type="subunit">
    <text evidence="4">May function both as a monomer and a homodimer.</text>
</comment>
<dbReference type="GO" id="GO:0005789">
    <property type="term" value="C:endoplasmic reticulum membrane"/>
    <property type="evidence" value="ECO:0007669"/>
    <property type="project" value="UniProtKB-SubCell"/>
</dbReference>
<dbReference type="VEuPathDB" id="FungiDB:CAGL0H06919g"/>
<keyword evidence="9 17" id="KW-0274">FAD</keyword>
<keyword evidence="8" id="KW-0256">Endoplasmic reticulum</keyword>
<comment type="caution">
    <text evidence="21">The sequence shown here is derived from an EMBL/GenBank/DDBJ whole genome shotgun (WGS) entry which is preliminary data.</text>
</comment>
<feature type="active site" description="Nucleophile" evidence="16">
    <location>
        <position position="358"/>
    </location>
</feature>
<proteinExistence type="inferred from homology"/>
<evidence type="ECO:0000256" key="1">
    <source>
        <dbReference type="ARBA" id="ARBA00001974"/>
    </source>
</evidence>
<dbReference type="GO" id="GO:0016972">
    <property type="term" value="F:thiol oxidase activity"/>
    <property type="evidence" value="ECO:0007669"/>
    <property type="project" value="InterPro"/>
</dbReference>
<evidence type="ECO:0000256" key="10">
    <source>
        <dbReference type="ARBA" id="ARBA00022982"/>
    </source>
</evidence>
<protein>
    <submittedName>
        <fullName evidence="21">Endoplasmic oxidoreductin-1</fullName>
    </submittedName>
</protein>
<dbReference type="VEuPathDB" id="FungiDB:GWK60_H06875"/>
<dbReference type="SUPFAM" id="SSF110019">
    <property type="entry name" value="ERO1-like"/>
    <property type="match status" value="1"/>
</dbReference>
<dbReference type="GO" id="GO:0071949">
    <property type="term" value="F:FAD binding"/>
    <property type="evidence" value="ECO:0007669"/>
    <property type="project" value="InterPro"/>
</dbReference>
<evidence type="ECO:0000256" key="13">
    <source>
        <dbReference type="ARBA" id="ARBA00023157"/>
    </source>
</evidence>
<evidence type="ECO:0000256" key="17">
    <source>
        <dbReference type="PIRSR" id="PIRSR017205-2"/>
    </source>
</evidence>
<evidence type="ECO:0000256" key="15">
    <source>
        <dbReference type="ARBA" id="ARBA00023284"/>
    </source>
</evidence>
<comment type="cofactor">
    <cofactor evidence="1 17">
        <name>FAD</name>
        <dbReference type="ChEBI" id="CHEBI:57692"/>
    </cofactor>
</comment>
<keyword evidence="11" id="KW-0560">Oxidoreductase</keyword>
<reference evidence="21 22" key="1">
    <citation type="submission" date="2015-10" db="EMBL/GenBank/DDBJ databases">
        <title>Draft genomes sequences of Candida glabrata isolates 1A, 1B, 2A, 2B, 3A and 3B.</title>
        <authorList>
            <person name="Haavelsrud O.E."/>
            <person name="Gaustad P."/>
        </authorList>
    </citation>
    <scope>NUCLEOTIDE SEQUENCE [LARGE SCALE GENOMIC DNA]</scope>
    <source>
        <strain evidence="21">910700640</strain>
    </source>
</reference>
<dbReference type="Proteomes" id="UP000054886">
    <property type="component" value="Unassembled WGS sequence"/>
</dbReference>
<keyword evidence="10" id="KW-0249">Electron transport</keyword>
<feature type="binding site" evidence="17">
    <location>
        <position position="183"/>
    </location>
    <ligand>
        <name>FAD</name>
        <dbReference type="ChEBI" id="CHEBI:57692"/>
    </ligand>
</feature>
<evidence type="ECO:0000313" key="22">
    <source>
        <dbReference type="Proteomes" id="UP000054886"/>
    </source>
</evidence>
<dbReference type="VEuPathDB" id="FungiDB:GVI51_H06809"/>
<keyword evidence="13 18" id="KW-1015">Disulfide bond</keyword>
<gene>
    <name evidence="21" type="ORF">AO440_002189</name>
</gene>
<evidence type="ECO:0000256" key="9">
    <source>
        <dbReference type="ARBA" id="ARBA00022827"/>
    </source>
</evidence>
<feature type="binding site" evidence="17">
    <location>
        <position position="234"/>
    </location>
    <ligand>
        <name>FAD</name>
        <dbReference type="ChEBI" id="CHEBI:57692"/>
    </ligand>
</feature>
<feature type="region of interest" description="Disordered" evidence="19">
    <location>
        <begin position="462"/>
        <end position="484"/>
    </location>
</feature>
<evidence type="ECO:0000313" key="21">
    <source>
        <dbReference type="EMBL" id="KTB04619.1"/>
    </source>
</evidence>
<feature type="disulfide bond" description="Redox-active" evidence="18">
    <location>
        <begin position="92"/>
        <end position="97"/>
    </location>
</feature>
<dbReference type="VEuPathDB" id="FungiDB:GW608_H06963"/>
<dbReference type="Pfam" id="PF04137">
    <property type="entry name" value="ERO1"/>
    <property type="match status" value="1"/>
</dbReference>
<accession>A0A0W0D8Z0</accession>
<comment type="subcellular location">
    <subcellularLocation>
        <location evidence="2">Endoplasmic reticulum membrane</location>
        <topology evidence="2">Peripheral membrane protein</topology>
        <orientation evidence="2">Lumenal side</orientation>
    </subcellularLocation>
</comment>
<keyword evidence="15" id="KW-0676">Redox-active center</keyword>
<sequence>MKLSYLLLAGIVAGEGNSTNNQTNWTTENHFCAMDKDLMISPSCNVTFTELNVINKSIRKNLVSLVRTDFFKYFKIDPDKQCTFWDNNDGLCFSRDCMVDVVTDWDSLPEIWQPEVLGGLDEAQDASGSDEKEWTFLDDLCAESQQQSKPKPLLDVDDNNYCDINDFSGENAVLVDLTKNPERFTGYGGQQSSQIWTSIYGENCSPLGKDLVKSGKASQDEVSMARDVFFRFVSGLHASIGTHLSNDHLNTENGKWEPNLDLFMLRVGNFPDRVTNIYFNYAVIAKSLWKIKPYLSRIEFCNDYDDPVKSKILSIVSKLDSSIFNEDLLFQNDLSSSLKNEFRARFKNVTKIMDCVHCDRCKLWGKVQTTGMATSLKILFDLDEADESSKQKFVDKLTKYELIALFNTFDKLSESVEYINNFEKLYKRREGGDSYTNFFQNNFFKILEKMKKGWSTINDSVSNNKEYNNSAQNSESISDPSEESMTSLVKDAVEEVKNSTKSSLSDNDEFITAKLSENNENIEENKLEDKLNEQEAFADLKMPIRKKKLTKKKSNGTLDIWINAWHTETHNVMEAIKFILRSYIDLPRNLWRLTIVTVNKLWNNFVGVANYVSEEPGEEIIYDLDFQ</sequence>
<evidence type="ECO:0000256" key="12">
    <source>
        <dbReference type="ARBA" id="ARBA00023136"/>
    </source>
</evidence>
<evidence type="ECO:0000256" key="20">
    <source>
        <dbReference type="SAM" id="SignalP"/>
    </source>
</evidence>
<dbReference type="AlphaFoldDB" id="A0A0W0D8Z0"/>
<feature type="disulfide bond" description="Redox-active" evidence="18">
    <location>
        <begin position="358"/>
        <end position="361"/>
    </location>
</feature>
<feature type="binding site" evidence="17">
    <location>
        <position position="185"/>
    </location>
    <ligand>
        <name>FAD</name>
        <dbReference type="ChEBI" id="CHEBI:57692"/>
    </ligand>
</feature>
<keyword evidence="7 20" id="KW-0732">Signal</keyword>
<evidence type="ECO:0000256" key="2">
    <source>
        <dbReference type="ARBA" id="ARBA00004367"/>
    </source>
</evidence>
<dbReference type="VEuPathDB" id="FungiDB:B1J91_H06919g"/>
<evidence type="ECO:0000256" key="11">
    <source>
        <dbReference type="ARBA" id="ARBA00023002"/>
    </source>
</evidence>
<dbReference type="InterPro" id="IPR007266">
    <property type="entry name" value="Ero1"/>
</dbReference>
<evidence type="ECO:0000256" key="7">
    <source>
        <dbReference type="ARBA" id="ARBA00022729"/>
    </source>
</evidence>
<evidence type="ECO:0000256" key="16">
    <source>
        <dbReference type="PIRSR" id="PIRSR017205-1"/>
    </source>
</evidence>
<evidence type="ECO:0000256" key="5">
    <source>
        <dbReference type="ARBA" id="ARBA00022448"/>
    </source>
</evidence>
<feature type="signal peptide" evidence="20">
    <location>
        <begin position="1"/>
        <end position="18"/>
    </location>
</feature>
<feature type="binding site" evidence="17">
    <location>
        <position position="266"/>
    </location>
    <ligand>
        <name>FAD</name>
        <dbReference type="ChEBI" id="CHEBI:57692"/>
    </ligand>
</feature>
<dbReference type="EMBL" id="LLZZ01000116">
    <property type="protein sequence ID" value="KTB04619.1"/>
    <property type="molecule type" value="Genomic_DNA"/>
</dbReference>
<feature type="binding site" evidence="17">
    <location>
        <position position="237"/>
    </location>
    <ligand>
        <name>FAD</name>
        <dbReference type="ChEBI" id="CHEBI:57692"/>
    </ligand>
</feature>
<keyword evidence="5" id="KW-0813">Transport</keyword>
<dbReference type="GO" id="GO:0034975">
    <property type="term" value="P:protein folding in endoplasmic reticulum"/>
    <property type="evidence" value="ECO:0007669"/>
    <property type="project" value="InterPro"/>
</dbReference>
<evidence type="ECO:0000256" key="4">
    <source>
        <dbReference type="ARBA" id="ARBA00011802"/>
    </source>
</evidence>
<feature type="disulfide bond" evidence="18">
    <location>
        <begin position="141"/>
        <end position="301"/>
    </location>
</feature>
<keyword evidence="12" id="KW-0472">Membrane</keyword>
<evidence type="ECO:0000256" key="8">
    <source>
        <dbReference type="ARBA" id="ARBA00022824"/>
    </source>
</evidence>
<dbReference type="PANTHER" id="PTHR12613">
    <property type="entry name" value="ERO1-RELATED"/>
    <property type="match status" value="1"/>
</dbReference>
<organism evidence="21 22">
    <name type="scientific">Candida glabrata</name>
    <name type="common">Yeast</name>
    <name type="synonym">Torulopsis glabrata</name>
    <dbReference type="NCBI Taxonomy" id="5478"/>
    <lineage>
        <taxon>Eukaryota</taxon>
        <taxon>Fungi</taxon>
        <taxon>Dikarya</taxon>
        <taxon>Ascomycota</taxon>
        <taxon>Saccharomycotina</taxon>
        <taxon>Saccharomycetes</taxon>
        <taxon>Saccharomycetales</taxon>
        <taxon>Saccharomycetaceae</taxon>
        <taxon>Nakaseomyces</taxon>
    </lineage>
</organism>
<evidence type="ECO:0000256" key="19">
    <source>
        <dbReference type="SAM" id="MobiDB-lite"/>
    </source>
</evidence>
<evidence type="ECO:0000256" key="6">
    <source>
        <dbReference type="ARBA" id="ARBA00022630"/>
    </source>
</evidence>
<dbReference type="PANTHER" id="PTHR12613:SF0">
    <property type="entry name" value="ERO1-LIKE PROTEIN"/>
    <property type="match status" value="1"/>
</dbReference>